<dbReference type="GeneID" id="92033891"/>
<name>A0ABR1LJS9_9PEZI</name>
<dbReference type="Proteomes" id="UP001360953">
    <property type="component" value="Unassembled WGS sequence"/>
</dbReference>
<evidence type="ECO:0008006" key="4">
    <source>
        <dbReference type="Google" id="ProtNLM"/>
    </source>
</evidence>
<accession>A0ABR1LJS9</accession>
<dbReference type="EMBL" id="JBBPEH010000009">
    <property type="protein sequence ID" value="KAK7534017.1"/>
    <property type="molecule type" value="Genomic_DNA"/>
</dbReference>
<dbReference type="RefSeq" id="XP_066653056.1">
    <property type="nucleotide sequence ID" value="XM_066800985.1"/>
</dbReference>
<proteinExistence type="predicted"/>
<feature type="chain" id="PRO_5045712448" description="Secreted protein" evidence="1">
    <location>
        <begin position="24"/>
        <end position="108"/>
    </location>
</feature>
<evidence type="ECO:0000313" key="3">
    <source>
        <dbReference type="Proteomes" id="UP001360953"/>
    </source>
</evidence>
<comment type="caution">
    <text evidence="2">The sequence shown here is derived from an EMBL/GenBank/DDBJ whole genome shotgun (WGS) entry which is preliminary data.</text>
</comment>
<evidence type="ECO:0000313" key="2">
    <source>
        <dbReference type="EMBL" id="KAK7534017.1"/>
    </source>
</evidence>
<keyword evidence="3" id="KW-1185">Reference proteome</keyword>
<feature type="signal peptide" evidence="1">
    <location>
        <begin position="1"/>
        <end position="23"/>
    </location>
</feature>
<reference evidence="2 3" key="1">
    <citation type="submission" date="2024-04" db="EMBL/GenBank/DDBJ databases">
        <title>Phyllosticta paracitricarpa is synonymous to the EU quarantine fungus P. citricarpa based on phylogenomic analyses.</title>
        <authorList>
            <consortium name="Lawrence Berkeley National Laboratory"/>
            <person name="Van ingen-buijs V.A."/>
            <person name="Van westerhoven A.C."/>
            <person name="Haridas S."/>
            <person name="Skiadas P."/>
            <person name="Martin F."/>
            <person name="Groenewald J.Z."/>
            <person name="Crous P.W."/>
            <person name="Seidl M.F."/>
        </authorList>
    </citation>
    <scope>NUCLEOTIDE SEQUENCE [LARGE SCALE GENOMIC DNA]</scope>
    <source>
        <strain evidence="2 3">CPC 17464</strain>
    </source>
</reference>
<evidence type="ECO:0000256" key="1">
    <source>
        <dbReference type="SAM" id="SignalP"/>
    </source>
</evidence>
<organism evidence="2 3">
    <name type="scientific">Phyllosticta citribraziliensis</name>
    <dbReference type="NCBI Taxonomy" id="989973"/>
    <lineage>
        <taxon>Eukaryota</taxon>
        <taxon>Fungi</taxon>
        <taxon>Dikarya</taxon>
        <taxon>Ascomycota</taxon>
        <taxon>Pezizomycotina</taxon>
        <taxon>Dothideomycetes</taxon>
        <taxon>Dothideomycetes incertae sedis</taxon>
        <taxon>Botryosphaeriales</taxon>
        <taxon>Phyllostictaceae</taxon>
        <taxon>Phyllosticta</taxon>
    </lineage>
</organism>
<protein>
    <recommendedName>
        <fullName evidence="4">Secreted protein</fullName>
    </recommendedName>
</protein>
<sequence length="108" mass="12438">MWQHQLLSLLLLAWLCWPLLVRAVMVVVLVPLARGVPSFPILRPWSSWLQVQRQSLSRWLGPFCCWWDFVECGDDRSVSTSVFCGAQLWTRRHDDISGCSSGEYGEQS</sequence>
<keyword evidence="1" id="KW-0732">Signal</keyword>
<gene>
    <name evidence="2" type="ORF">J3D65DRAFT_632143</name>
</gene>